<comment type="caution">
    <text evidence="6">The sequence shown here is derived from an EMBL/GenBank/DDBJ whole genome shotgun (WGS) entry which is preliminary data.</text>
</comment>
<dbReference type="NCBIfam" id="NF002150">
    <property type="entry name" value="PRK00982.1-4"/>
    <property type="match status" value="1"/>
</dbReference>
<dbReference type="HAMAP" id="MF_01217">
    <property type="entry name" value="Acyl_carrier"/>
    <property type="match status" value="1"/>
</dbReference>
<comment type="similarity">
    <text evidence="1">Belongs to the acyl carrier protein (ACP) family.</text>
</comment>
<evidence type="ECO:0000256" key="3">
    <source>
        <dbReference type="ARBA" id="ARBA00022553"/>
    </source>
</evidence>
<comment type="function">
    <text evidence="4">Carrier of the growing fatty acid chain in fatty acid biosynthesis.</text>
</comment>
<dbReference type="Proteomes" id="UP001367508">
    <property type="component" value="Unassembled WGS sequence"/>
</dbReference>
<dbReference type="GO" id="GO:0000036">
    <property type="term" value="F:acyl carrier activity"/>
    <property type="evidence" value="ECO:0007669"/>
    <property type="project" value="InterPro"/>
</dbReference>
<keyword evidence="2 4" id="KW-0596">Phosphopantetheine</keyword>
<gene>
    <name evidence="6" type="ORF">VNO77_06605</name>
</gene>
<evidence type="ECO:0000259" key="5">
    <source>
        <dbReference type="PROSITE" id="PS50075"/>
    </source>
</evidence>
<sequence>MASVLSTPLATLSLNSGFRTTTTCQIKNLSPFGSTKFGGLKLVNKVQLKRASKTSFTLSGGIGTRISCSIAQPETLQIVQNIIAKQLSIDEATVTPQTKFAELGADSLDTVEIMMALEEKFDISIGEGGAENISTVQDAADLIQKVKDAST</sequence>
<keyword evidence="4" id="KW-0444">Lipid biosynthesis</keyword>
<reference evidence="6 7" key="1">
    <citation type="submission" date="2024-01" db="EMBL/GenBank/DDBJ databases">
        <title>The genomes of 5 underutilized Papilionoideae crops provide insights into root nodulation and disease resistanc.</title>
        <authorList>
            <person name="Jiang F."/>
        </authorList>
    </citation>
    <scope>NUCLEOTIDE SEQUENCE [LARGE SCALE GENOMIC DNA]</scope>
    <source>
        <strain evidence="6">LVBAO_FW01</strain>
        <tissue evidence="6">Leaves</tissue>
    </source>
</reference>
<evidence type="ECO:0000256" key="2">
    <source>
        <dbReference type="ARBA" id="ARBA00022450"/>
    </source>
</evidence>
<accession>A0AAN9QW69</accession>
<feature type="domain" description="Carrier" evidence="5">
    <location>
        <begin position="73"/>
        <end position="147"/>
    </location>
</feature>
<dbReference type="PANTHER" id="PTHR46153:SF2">
    <property type="entry name" value="ACYL CARRIER PROTEIN"/>
    <property type="match status" value="1"/>
</dbReference>
<organism evidence="6 7">
    <name type="scientific">Canavalia gladiata</name>
    <name type="common">Sword bean</name>
    <name type="synonym">Dolichos gladiatus</name>
    <dbReference type="NCBI Taxonomy" id="3824"/>
    <lineage>
        <taxon>Eukaryota</taxon>
        <taxon>Viridiplantae</taxon>
        <taxon>Streptophyta</taxon>
        <taxon>Embryophyta</taxon>
        <taxon>Tracheophyta</taxon>
        <taxon>Spermatophyta</taxon>
        <taxon>Magnoliopsida</taxon>
        <taxon>eudicotyledons</taxon>
        <taxon>Gunneridae</taxon>
        <taxon>Pentapetalae</taxon>
        <taxon>rosids</taxon>
        <taxon>fabids</taxon>
        <taxon>Fabales</taxon>
        <taxon>Fabaceae</taxon>
        <taxon>Papilionoideae</taxon>
        <taxon>50 kb inversion clade</taxon>
        <taxon>NPAAA clade</taxon>
        <taxon>indigoferoid/millettioid clade</taxon>
        <taxon>Phaseoleae</taxon>
        <taxon>Canavalia</taxon>
    </lineage>
</organism>
<dbReference type="Pfam" id="PF00550">
    <property type="entry name" value="PP-binding"/>
    <property type="match status" value="1"/>
</dbReference>
<proteinExistence type="inferred from homology"/>
<name>A0AAN9QW69_CANGL</name>
<keyword evidence="7" id="KW-1185">Reference proteome</keyword>
<keyword evidence="4" id="KW-0275">Fatty acid biosynthesis</keyword>
<evidence type="ECO:0000256" key="1">
    <source>
        <dbReference type="ARBA" id="ARBA00010930"/>
    </source>
</evidence>
<dbReference type="NCBIfam" id="TIGR00517">
    <property type="entry name" value="acyl_carrier"/>
    <property type="match status" value="1"/>
</dbReference>
<protein>
    <recommendedName>
        <fullName evidence="4">Acyl carrier protein</fullName>
    </recommendedName>
</protein>
<dbReference type="AlphaFoldDB" id="A0AAN9QW69"/>
<dbReference type="PANTHER" id="PTHR46153">
    <property type="entry name" value="ACYL CARRIER PROTEIN"/>
    <property type="match status" value="1"/>
</dbReference>
<dbReference type="InterPro" id="IPR009081">
    <property type="entry name" value="PP-bd_ACP"/>
</dbReference>
<dbReference type="PROSITE" id="PS50075">
    <property type="entry name" value="CARRIER"/>
    <property type="match status" value="1"/>
</dbReference>
<evidence type="ECO:0000313" key="7">
    <source>
        <dbReference type="Proteomes" id="UP001367508"/>
    </source>
</evidence>
<keyword evidence="4" id="KW-0443">Lipid metabolism</keyword>
<dbReference type="InterPro" id="IPR036736">
    <property type="entry name" value="ACP-like_sf"/>
</dbReference>
<evidence type="ECO:0000313" key="6">
    <source>
        <dbReference type="EMBL" id="KAK7349326.1"/>
    </source>
</evidence>
<keyword evidence="3" id="KW-0597">Phosphoprotein</keyword>
<dbReference type="InterPro" id="IPR044813">
    <property type="entry name" value="ACP_chloroplastic"/>
</dbReference>
<dbReference type="NCBIfam" id="NF002148">
    <property type="entry name" value="PRK00982.1-2"/>
    <property type="match status" value="1"/>
</dbReference>
<keyword evidence="4" id="KW-0276">Fatty acid metabolism</keyword>
<dbReference type="EMBL" id="JAYMYQ010000002">
    <property type="protein sequence ID" value="KAK7349326.1"/>
    <property type="molecule type" value="Genomic_DNA"/>
</dbReference>
<evidence type="ECO:0000256" key="4">
    <source>
        <dbReference type="RuleBase" id="RU000722"/>
    </source>
</evidence>
<dbReference type="InterPro" id="IPR003231">
    <property type="entry name" value="ACP"/>
</dbReference>
<dbReference type="SUPFAM" id="SSF47336">
    <property type="entry name" value="ACP-like"/>
    <property type="match status" value="1"/>
</dbReference>
<dbReference type="Gene3D" id="1.10.1200.10">
    <property type="entry name" value="ACP-like"/>
    <property type="match status" value="1"/>
</dbReference>